<evidence type="ECO:0000313" key="13">
    <source>
        <dbReference type="Proteomes" id="UP000231542"/>
    </source>
</evidence>
<evidence type="ECO:0000256" key="6">
    <source>
        <dbReference type="ARBA" id="ARBA00023002"/>
    </source>
</evidence>
<dbReference type="GO" id="GO:0051536">
    <property type="term" value="F:iron-sulfur cluster binding"/>
    <property type="evidence" value="ECO:0007669"/>
    <property type="project" value="UniProtKB-KW"/>
</dbReference>
<name>A0A2H0YX30_9BACT</name>
<dbReference type="InterPro" id="IPR029061">
    <property type="entry name" value="THDP-binding"/>
</dbReference>
<dbReference type="Pfam" id="PF02775">
    <property type="entry name" value="TPP_enzyme_C"/>
    <property type="match status" value="1"/>
</dbReference>
<comment type="caution">
    <text evidence="12">The sequence shown here is derived from an EMBL/GenBank/DDBJ whole genome shotgun (WGS) entry which is preliminary data.</text>
</comment>
<evidence type="ECO:0000256" key="8">
    <source>
        <dbReference type="ARBA" id="ARBA00023014"/>
    </source>
</evidence>
<keyword evidence="6" id="KW-0560">Oxidoreductase</keyword>
<evidence type="ECO:0000256" key="3">
    <source>
        <dbReference type="ARBA" id="ARBA00001966"/>
    </source>
</evidence>
<dbReference type="GO" id="GO:0046872">
    <property type="term" value="F:metal ion binding"/>
    <property type="evidence" value="ECO:0007669"/>
    <property type="project" value="UniProtKB-KW"/>
</dbReference>
<reference evidence="12 13" key="1">
    <citation type="submission" date="2017-09" db="EMBL/GenBank/DDBJ databases">
        <title>Depth-based differentiation of microbial function through sediment-hosted aquifers and enrichment of novel symbionts in the deep terrestrial subsurface.</title>
        <authorList>
            <person name="Probst A.J."/>
            <person name="Ladd B."/>
            <person name="Jarett J.K."/>
            <person name="Geller-Mcgrath D.E."/>
            <person name="Sieber C.M."/>
            <person name="Emerson J.B."/>
            <person name="Anantharaman K."/>
            <person name="Thomas B.C."/>
            <person name="Malmstrom R."/>
            <person name="Stieglmeier M."/>
            <person name="Klingl A."/>
            <person name="Woyke T."/>
            <person name="Ryan C.M."/>
            <person name="Banfield J.F."/>
        </authorList>
    </citation>
    <scope>NUCLEOTIDE SEQUENCE [LARGE SCALE GENOMIC DNA]</scope>
    <source>
        <strain evidence="12">CG08_land_8_20_14_0_20_40_16</strain>
    </source>
</reference>
<evidence type="ECO:0000259" key="10">
    <source>
        <dbReference type="Pfam" id="PF02775"/>
    </source>
</evidence>
<dbReference type="GO" id="GO:0016625">
    <property type="term" value="F:oxidoreductase activity, acting on the aldehyde or oxo group of donors, iron-sulfur protein as acceptor"/>
    <property type="evidence" value="ECO:0007669"/>
    <property type="project" value="UniProtKB-ARBA"/>
</dbReference>
<evidence type="ECO:0000313" key="12">
    <source>
        <dbReference type="EMBL" id="PIS43054.1"/>
    </source>
</evidence>
<comment type="cofactor">
    <cofactor evidence="1">
        <name>Mg(2+)</name>
        <dbReference type="ChEBI" id="CHEBI:18420"/>
    </cofactor>
</comment>
<comment type="cofactor">
    <cofactor evidence="2">
        <name>thiamine diphosphate</name>
        <dbReference type="ChEBI" id="CHEBI:58937"/>
    </cofactor>
</comment>
<feature type="domain" description="Thiamine pyrophosphate enzyme TPP-binding" evidence="10">
    <location>
        <begin position="49"/>
        <end position="194"/>
    </location>
</feature>
<evidence type="ECO:0000256" key="7">
    <source>
        <dbReference type="ARBA" id="ARBA00023004"/>
    </source>
</evidence>
<dbReference type="GO" id="GO:0045333">
    <property type="term" value="P:cellular respiration"/>
    <property type="evidence" value="ECO:0007669"/>
    <property type="project" value="UniProtKB-ARBA"/>
</dbReference>
<dbReference type="Proteomes" id="UP000231542">
    <property type="component" value="Unassembled WGS sequence"/>
</dbReference>
<evidence type="ECO:0000259" key="11">
    <source>
        <dbReference type="Pfam" id="PF12367"/>
    </source>
</evidence>
<keyword evidence="5" id="KW-0460">Magnesium</keyword>
<dbReference type="InterPro" id="IPR011896">
    <property type="entry name" value="OFOB"/>
</dbReference>
<keyword evidence="8" id="KW-0411">Iron-sulfur</keyword>
<proteinExistence type="predicted"/>
<dbReference type="SUPFAM" id="SSF52518">
    <property type="entry name" value="Thiamin diphosphate-binding fold (THDP-binding)"/>
    <property type="match status" value="1"/>
</dbReference>
<evidence type="ECO:0000256" key="5">
    <source>
        <dbReference type="ARBA" id="ARBA00022842"/>
    </source>
</evidence>
<sequence>MKPEDLNTPHKPTWCPGCGNYAIWVALKNAVAKLELDPSRVVISYGIGCSGNENNFVGTYAFHSLHGRPVPPANGIKMVNHELTVIAVSGDGDAYGEGGNHFIHACRGNHDITYLVHNNEMYSLTTGQASPTSQKGMPSKSTPEGVLERPLNPIALALTAEATFVARGFSGKEEHLTDLMVKAIQHKGFSLVDILQPCVTFNKLNTFPYFYERVYDLQKEGYQPNDKEKAFKKAQEWGERIPIGIFYQEKRPAYHSELFSIKEKPLVRQSLAGIDITKSMRELV</sequence>
<dbReference type="GO" id="GO:0030976">
    <property type="term" value="F:thiamine pyrophosphate binding"/>
    <property type="evidence" value="ECO:0007669"/>
    <property type="project" value="InterPro"/>
</dbReference>
<dbReference type="NCBIfam" id="TIGR02177">
    <property type="entry name" value="PorB_KorB"/>
    <property type="match status" value="1"/>
</dbReference>
<evidence type="ECO:0000256" key="2">
    <source>
        <dbReference type="ARBA" id="ARBA00001964"/>
    </source>
</evidence>
<accession>A0A2H0YX30</accession>
<keyword evidence="9" id="KW-0786">Thiamine pyrophosphate</keyword>
<comment type="cofactor">
    <cofactor evidence="3">
        <name>[4Fe-4S] cluster</name>
        <dbReference type="ChEBI" id="CHEBI:49883"/>
    </cofactor>
</comment>
<dbReference type="CDD" id="cd03375">
    <property type="entry name" value="TPP_OGFOR"/>
    <property type="match status" value="1"/>
</dbReference>
<keyword evidence="4" id="KW-0479">Metal-binding</keyword>
<feature type="domain" description="Pyruvate ferredoxin oxidoreductase beta subunit C-terminal" evidence="11">
    <location>
        <begin position="198"/>
        <end position="261"/>
    </location>
</feature>
<keyword evidence="7" id="KW-0408">Iron</keyword>
<evidence type="ECO:0000256" key="4">
    <source>
        <dbReference type="ARBA" id="ARBA00022723"/>
    </source>
</evidence>
<dbReference type="InterPro" id="IPR032686">
    <property type="entry name" value="PFO_beta_C"/>
</dbReference>
<dbReference type="PANTHER" id="PTHR48084">
    <property type="entry name" value="2-OXOGLUTARATE OXIDOREDUCTASE SUBUNIT KORB-RELATED"/>
    <property type="match status" value="1"/>
</dbReference>
<dbReference type="Pfam" id="PF12367">
    <property type="entry name" value="PFO_beta_C"/>
    <property type="match status" value="1"/>
</dbReference>
<gene>
    <name evidence="12" type="ORF">COT24_00375</name>
</gene>
<dbReference type="InterPro" id="IPR051457">
    <property type="entry name" value="2-oxoacid:Fd_oxidoreductase"/>
</dbReference>
<dbReference type="EMBL" id="PEXU01000004">
    <property type="protein sequence ID" value="PIS43054.1"/>
    <property type="molecule type" value="Genomic_DNA"/>
</dbReference>
<dbReference type="AlphaFoldDB" id="A0A2H0YX30"/>
<evidence type="ECO:0000256" key="9">
    <source>
        <dbReference type="ARBA" id="ARBA00023052"/>
    </source>
</evidence>
<protein>
    <submittedName>
        <fullName evidence="12">2-oxoacid ferredoxin oxidoreductase</fullName>
    </submittedName>
</protein>
<dbReference type="InterPro" id="IPR011766">
    <property type="entry name" value="TPP_enzyme_TPP-bd"/>
</dbReference>
<evidence type="ECO:0000256" key="1">
    <source>
        <dbReference type="ARBA" id="ARBA00001946"/>
    </source>
</evidence>
<dbReference type="PANTHER" id="PTHR48084:SF4">
    <property type="entry name" value="2-OXOGLUTARATE OXIDOREDUCTASE SUBUNIT KORB"/>
    <property type="match status" value="1"/>
</dbReference>
<dbReference type="Gene3D" id="3.40.50.970">
    <property type="match status" value="1"/>
</dbReference>
<organism evidence="12 13">
    <name type="scientific">Candidatus Kerfeldbacteria bacterium CG08_land_8_20_14_0_20_40_16</name>
    <dbReference type="NCBI Taxonomy" id="2014244"/>
    <lineage>
        <taxon>Bacteria</taxon>
        <taxon>Candidatus Kerfeldiibacteriota</taxon>
    </lineage>
</organism>